<name>A0AA97NR66_PYRO3</name>
<dbReference type="Proteomes" id="UP000011086">
    <property type="component" value="Unassembled WGS sequence"/>
</dbReference>
<proteinExistence type="predicted"/>
<gene>
    <name evidence="1" type="ORF">OOU_Y34scaffold00745g66</name>
</gene>
<organism evidence="1">
    <name type="scientific">Pyricularia oryzae (strain Y34)</name>
    <name type="common">Rice blast fungus</name>
    <name type="synonym">Magnaporthe oryzae</name>
    <dbReference type="NCBI Taxonomy" id="1143189"/>
    <lineage>
        <taxon>Eukaryota</taxon>
        <taxon>Fungi</taxon>
        <taxon>Dikarya</taxon>
        <taxon>Ascomycota</taxon>
        <taxon>Pezizomycotina</taxon>
        <taxon>Sordariomycetes</taxon>
        <taxon>Sordariomycetidae</taxon>
        <taxon>Magnaporthales</taxon>
        <taxon>Pyriculariaceae</taxon>
        <taxon>Pyricularia</taxon>
    </lineage>
</organism>
<dbReference type="AlphaFoldDB" id="A0AA97NR66"/>
<sequence length="49" mass="5486">MSVCFIVHSEVAIFVIHVKRASILRELTSWGMVDSFDHMELGPAQINGN</sequence>
<protein>
    <submittedName>
        <fullName evidence="1">Uncharacterized protein</fullName>
    </submittedName>
</protein>
<dbReference type="EMBL" id="JH793093">
    <property type="protein sequence ID" value="ELQ34791.1"/>
    <property type="molecule type" value="Genomic_DNA"/>
</dbReference>
<accession>A0AA97NR66</accession>
<evidence type="ECO:0000313" key="1">
    <source>
        <dbReference type="EMBL" id="ELQ34791.1"/>
    </source>
</evidence>
<reference evidence="1" key="1">
    <citation type="journal article" date="2012" name="PLoS Genet.">
        <title>Comparative analysis of the genomes of two field isolates of the rice blast fungus Magnaporthe oryzae.</title>
        <authorList>
            <person name="Xue M."/>
            <person name="Yang J."/>
            <person name="Li Z."/>
            <person name="Hu S."/>
            <person name="Yao N."/>
            <person name="Dean R.A."/>
            <person name="Zhao W."/>
            <person name="Shen M."/>
            <person name="Zhang H."/>
            <person name="Li C."/>
            <person name="Liu L."/>
            <person name="Cao L."/>
            <person name="Xu X."/>
            <person name="Xing Y."/>
            <person name="Hsiang T."/>
            <person name="Zhang Z."/>
            <person name="Xu J.R."/>
            <person name="Peng Y.L."/>
        </authorList>
    </citation>
    <scope>NUCLEOTIDE SEQUENCE</scope>
    <source>
        <strain evidence="1">Y34</strain>
    </source>
</reference>